<comment type="caution">
    <text evidence="2">The sequence shown here is derived from an EMBL/GenBank/DDBJ whole genome shotgun (WGS) entry which is preliminary data.</text>
</comment>
<feature type="compositionally biased region" description="Basic and acidic residues" evidence="1">
    <location>
        <begin position="482"/>
        <end position="505"/>
    </location>
</feature>
<feature type="compositionally biased region" description="Low complexity" evidence="1">
    <location>
        <begin position="243"/>
        <end position="259"/>
    </location>
</feature>
<feature type="compositionally biased region" description="Basic residues" evidence="1">
    <location>
        <begin position="304"/>
        <end position="315"/>
    </location>
</feature>
<keyword evidence="3" id="KW-1185">Reference proteome</keyword>
<name>A0A2G8RZE1_9APHY</name>
<proteinExistence type="predicted"/>
<feature type="region of interest" description="Disordered" evidence="1">
    <location>
        <begin position="216"/>
        <end position="539"/>
    </location>
</feature>
<dbReference type="Proteomes" id="UP000230002">
    <property type="component" value="Unassembled WGS sequence"/>
</dbReference>
<protein>
    <submittedName>
        <fullName evidence="2">Uncharacterized protein</fullName>
    </submittedName>
</protein>
<evidence type="ECO:0000313" key="3">
    <source>
        <dbReference type="Proteomes" id="UP000230002"/>
    </source>
</evidence>
<dbReference type="AlphaFoldDB" id="A0A2G8RZE1"/>
<evidence type="ECO:0000256" key="1">
    <source>
        <dbReference type="SAM" id="MobiDB-lite"/>
    </source>
</evidence>
<feature type="compositionally biased region" description="Low complexity" evidence="1">
    <location>
        <begin position="321"/>
        <end position="337"/>
    </location>
</feature>
<feature type="compositionally biased region" description="Basic and acidic residues" evidence="1">
    <location>
        <begin position="139"/>
        <end position="151"/>
    </location>
</feature>
<feature type="compositionally biased region" description="Basic and acidic residues" evidence="1">
    <location>
        <begin position="177"/>
        <end position="194"/>
    </location>
</feature>
<feature type="compositionally biased region" description="Low complexity" evidence="1">
    <location>
        <begin position="518"/>
        <end position="527"/>
    </location>
</feature>
<sequence length="539" mass="57031">MANMQFSWSDSLHAAVSSCLPCFKHPSSDSDSEDAQSRPPRNPAFAHAIPPPRARPDELEGLLADASDDADALSLHTNPGERRTRKKQSKNQNQRRRKGLQGPKHIRVFGFDLFGRPPAAIQLPESDDEDPRSGSGGLRPDREERERERARKISTSTLDSDAAPLDVSTIEALSAARHAEALAREEEERREKEERRRKRRERRELKRAAMAHALELQANGEDQFEGFQGSGPAYGAGMPFSPSVGSGTGTLSDSLTTSSQQEFGPFAHGQPVEPFDPDAAEAAREAAEAEADGADFGGESYTSRPRKSKSKKNRSAHGAGTMSTSDTRSSISSSRGTGSQGGTGTGPAPYNHQFLASLQAPTHVPGVPRSPLSPFEDSAPASPVSPNVTERKKRRKSAKSSSKSHAASLSVSTSSQSATASASATASSLASPPPSATAHPSAPRIASHDDGDDDGFEGFPGDFSNGDIPAAGSGGAMVDIHAGGEHGEEQEGREAEAEAEAKRDAYVPVARFPSAGFSRTSSSSRTSDAGVFLARRGDE</sequence>
<dbReference type="EMBL" id="AYKW01000035">
    <property type="protein sequence ID" value="PIL26857.1"/>
    <property type="molecule type" value="Genomic_DNA"/>
</dbReference>
<feature type="compositionally biased region" description="Low complexity" evidence="1">
    <location>
        <begin position="399"/>
        <end position="443"/>
    </location>
</feature>
<reference evidence="2 3" key="1">
    <citation type="journal article" date="2015" name="Sci. Rep.">
        <title>Chromosome-level genome map provides insights into diverse defense mechanisms in the medicinal fungus Ganoderma sinense.</title>
        <authorList>
            <person name="Zhu Y."/>
            <person name="Xu J."/>
            <person name="Sun C."/>
            <person name="Zhou S."/>
            <person name="Xu H."/>
            <person name="Nelson D.R."/>
            <person name="Qian J."/>
            <person name="Song J."/>
            <person name="Luo H."/>
            <person name="Xiang L."/>
            <person name="Li Y."/>
            <person name="Xu Z."/>
            <person name="Ji A."/>
            <person name="Wang L."/>
            <person name="Lu S."/>
            <person name="Hayward A."/>
            <person name="Sun W."/>
            <person name="Li X."/>
            <person name="Schwartz D.C."/>
            <person name="Wang Y."/>
            <person name="Chen S."/>
        </authorList>
    </citation>
    <scope>NUCLEOTIDE SEQUENCE [LARGE SCALE GENOMIC DNA]</scope>
    <source>
        <strain evidence="2 3">ZZ0214-1</strain>
    </source>
</reference>
<accession>A0A2G8RZE1</accession>
<evidence type="ECO:0000313" key="2">
    <source>
        <dbReference type="EMBL" id="PIL26857.1"/>
    </source>
</evidence>
<organism evidence="2 3">
    <name type="scientific">Ganoderma sinense ZZ0214-1</name>
    <dbReference type="NCBI Taxonomy" id="1077348"/>
    <lineage>
        <taxon>Eukaryota</taxon>
        <taxon>Fungi</taxon>
        <taxon>Dikarya</taxon>
        <taxon>Basidiomycota</taxon>
        <taxon>Agaricomycotina</taxon>
        <taxon>Agaricomycetes</taxon>
        <taxon>Polyporales</taxon>
        <taxon>Polyporaceae</taxon>
        <taxon>Ganoderma</taxon>
    </lineage>
</organism>
<feature type="compositionally biased region" description="Basic residues" evidence="1">
    <location>
        <begin position="83"/>
        <end position="107"/>
    </location>
</feature>
<dbReference type="STRING" id="1077348.A0A2G8RZE1"/>
<dbReference type="OrthoDB" id="3255924at2759"/>
<feature type="region of interest" description="Disordered" evidence="1">
    <location>
        <begin position="20"/>
        <end position="203"/>
    </location>
</feature>
<gene>
    <name evidence="2" type="ORF">GSI_11037</name>
</gene>